<gene>
    <name evidence="1" type="ORF">rsdtw13_13210</name>
</gene>
<dbReference type="Proteomes" id="UP001058074">
    <property type="component" value="Unassembled WGS sequence"/>
</dbReference>
<dbReference type="EMBL" id="BROD01000001">
    <property type="protein sequence ID" value="GKX66063.1"/>
    <property type="molecule type" value="Genomic_DNA"/>
</dbReference>
<sequence length="117" mass="13900">MNFFSEGNEQYLKQNYEEAIKLYKKAIKEKENESSSHYNLAVCLIKQKKFDEAIVVLHEALKLSTNSKYFFNLAYCHMQLMDYKKAIRYFNIAWALNYSDDDCRKAIAVIMKTKNLF</sequence>
<comment type="caution">
    <text evidence="1">The sequence shown here is derived from an EMBL/GenBank/DDBJ whole genome shotgun (WGS) entry which is preliminary data.</text>
</comment>
<reference evidence="1" key="1">
    <citation type="journal article" date="2025" name="Int. J. Syst. Evol. Microbiol.">
        <title>Inconstantimicrobium mannanitabidum sp. nov., a novel member of the family Clostridiaceae isolated from anoxic soil under the treatment of reductive soil disinfestation.</title>
        <authorList>
            <person name="Ueki A."/>
            <person name="Tonouchi A."/>
            <person name="Honma S."/>
            <person name="Kaku N."/>
            <person name="Ueki K."/>
        </authorList>
    </citation>
    <scope>NUCLEOTIDE SEQUENCE</scope>
    <source>
        <strain evidence="1">TW13</strain>
    </source>
</reference>
<proteinExistence type="predicted"/>
<keyword evidence="2" id="KW-1185">Reference proteome</keyword>
<evidence type="ECO:0000313" key="2">
    <source>
        <dbReference type="Proteomes" id="UP001058074"/>
    </source>
</evidence>
<organism evidence="1 2">
    <name type="scientific">Inconstantimicrobium mannanitabidum</name>
    <dbReference type="NCBI Taxonomy" id="1604901"/>
    <lineage>
        <taxon>Bacteria</taxon>
        <taxon>Bacillati</taxon>
        <taxon>Bacillota</taxon>
        <taxon>Clostridia</taxon>
        <taxon>Eubacteriales</taxon>
        <taxon>Clostridiaceae</taxon>
        <taxon>Inconstantimicrobium</taxon>
    </lineage>
</organism>
<evidence type="ECO:0000313" key="1">
    <source>
        <dbReference type="EMBL" id="GKX66063.1"/>
    </source>
</evidence>
<accession>A0ACB5RA50</accession>
<protein>
    <submittedName>
        <fullName evidence="1">Uncharacterized protein</fullName>
    </submittedName>
</protein>
<name>A0ACB5RA50_9CLOT</name>